<gene>
    <name evidence="1" type="ORF">PIB30_017434</name>
</gene>
<sequence>MAEILTDSQTSTGKCTRSSGVLGLSGSHAGFTPQCGEGAAAFQRHFSRVFSGLKPIVNHRLLCTDAKPQILTFKRDWNCIVWSSVTRVILTLVQRGPKTINDAHASPSSVMKECGKGGSARMHHHGGAIAMQRANENLHYRVQPFVTRLQILLAVVLSLETTK</sequence>
<keyword evidence="2" id="KW-1185">Reference proteome</keyword>
<protein>
    <submittedName>
        <fullName evidence="1">Uncharacterized protein</fullName>
    </submittedName>
</protein>
<reference evidence="1 2" key="1">
    <citation type="journal article" date="2023" name="Plants (Basel)">
        <title>Bridging the Gap: Combining Genomics and Transcriptomics Approaches to Understand Stylosanthes scabra, an Orphan Legume from the Brazilian Caatinga.</title>
        <authorList>
            <person name="Ferreira-Neto J.R.C."/>
            <person name="da Silva M.D."/>
            <person name="Binneck E."/>
            <person name="de Melo N.F."/>
            <person name="da Silva R.H."/>
            <person name="de Melo A.L.T.M."/>
            <person name="Pandolfi V."/>
            <person name="Bustamante F.O."/>
            <person name="Brasileiro-Vidal A.C."/>
            <person name="Benko-Iseppon A.M."/>
        </authorList>
    </citation>
    <scope>NUCLEOTIDE SEQUENCE [LARGE SCALE GENOMIC DNA]</scope>
    <source>
        <tissue evidence="1">Leaves</tissue>
    </source>
</reference>
<accession>A0ABU6X7B5</accession>
<comment type="caution">
    <text evidence="1">The sequence shown here is derived from an EMBL/GenBank/DDBJ whole genome shotgun (WGS) entry which is preliminary data.</text>
</comment>
<evidence type="ECO:0000313" key="1">
    <source>
        <dbReference type="EMBL" id="MED6193241.1"/>
    </source>
</evidence>
<evidence type="ECO:0000313" key="2">
    <source>
        <dbReference type="Proteomes" id="UP001341840"/>
    </source>
</evidence>
<name>A0ABU6X7B5_9FABA</name>
<dbReference type="EMBL" id="JASCZI010211499">
    <property type="protein sequence ID" value="MED6193241.1"/>
    <property type="molecule type" value="Genomic_DNA"/>
</dbReference>
<organism evidence="1 2">
    <name type="scientific">Stylosanthes scabra</name>
    <dbReference type="NCBI Taxonomy" id="79078"/>
    <lineage>
        <taxon>Eukaryota</taxon>
        <taxon>Viridiplantae</taxon>
        <taxon>Streptophyta</taxon>
        <taxon>Embryophyta</taxon>
        <taxon>Tracheophyta</taxon>
        <taxon>Spermatophyta</taxon>
        <taxon>Magnoliopsida</taxon>
        <taxon>eudicotyledons</taxon>
        <taxon>Gunneridae</taxon>
        <taxon>Pentapetalae</taxon>
        <taxon>rosids</taxon>
        <taxon>fabids</taxon>
        <taxon>Fabales</taxon>
        <taxon>Fabaceae</taxon>
        <taxon>Papilionoideae</taxon>
        <taxon>50 kb inversion clade</taxon>
        <taxon>dalbergioids sensu lato</taxon>
        <taxon>Dalbergieae</taxon>
        <taxon>Pterocarpus clade</taxon>
        <taxon>Stylosanthes</taxon>
    </lineage>
</organism>
<dbReference type="Proteomes" id="UP001341840">
    <property type="component" value="Unassembled WGS sequence"/>
</dbReference>
<proteinExistence type="predicted"/>